<evidence type="ECO:0000313" key="3">
    <source>
        <dbReference type="Proteomes" id="UP001426770"/>
    </source>
</evidence>
<name>A0ABP9WH87_9MICO</name>
<dbReference type="Proteomes" id="UP001426770">
    <property type="component" value="Unassembled WGS sequence"/>
</dbReference>
<dbReference type="InterPro" id="IPR003615">
    <property type="entry name" value="HNH_nuc"/>
</dbReference>
<evidence type="ECO:0000313" key="2">
    <source>
        <dbReference type="EMBL" id="GAA5519205.1"/>
    </source>
</evidence>
<keyword evidence="3" id="KW-1185">Reference proteome</keyword>
<protein>
    <recommendedName>
        <fullName evidence="1">HNH nuclease domain-containing protein</fullName>
    </recommendedName>
</protein>
<comment type="caution">
    <text evidence="2">The sequence shown here is derived from an EMBL/GenBank/DDBJ whole genome shotgun (WGS) entry which is preliminary data.</text>
</comment>
<dbReference type="EMBL" id="BAABRR010000007">
    <property type="protein sequence ID" value="GAA5519205.1"/>
    <property type="molecule type" value="Genomic_DNA"/>
</dbReference>
<proteinExistence type="predicted"/>
<dbReference type="Pfam" id="PF13391">
    <property type="entry name" value="HNH_2"/>
    <property type="match status" value="1"/>
</dbReference>
<sequence length="299" mass="33467">MIQDGEATRARIYADVMAASGGGQAPLARDWLLNYTIDGERLPLVDSQGRGIRNVDGWAHTLSITRVERGRYPNRESEPGLWTYPYSVRRDGTIDPSNKKLSQSVRDGVPALYFYKPVRNVYLAIGSVLPIDDFVNRREFVVSLLDGDQLIGGSSSVIERAWASTVVDRRLHQPRFRAIVMAAYESSCSICGLPEATLLDAAHIRGDKDPNGQPVVENGLALCSIHHRAYDNKYVGIDEDLRLHVRPDVLEVSDGPVWEHALQRLPGQTLAVVPRRRNDRPDPYRLGLTFKEFLDAVPR</sequence>
<reference evidence="2 3" key="1">
    <citation type="submission" date="2024-02" db="EMBL/GenBank/DDBJ databases">
        <title>Lysinimicrobium sediminis NBRC 112286.</title>
        <authorList>
            <person name="Ichikawa N."/>
            <person name="Katano-Makiyama Y."/>
            <person name="Hidaka K."/>
        </authorList>
    </citation>
    <scope>NUCLEOTIDE SEQUENCE [LARGE SCALE GENOMIC DNA]</scope>
    <source>
        <strain evidence="2 3">NBRC 112286</strain>
    </source>
</reference>
<dbReference type="RefSeq" id="WP_286215414.1">
    <property type="nucleotide sequence ID" value="NZ_AP027736.1"/>
</dbReference>
<evidence type="ECO:0000259" key="1">
    <source>
        <dbReference type="Pfam" id="PF13391"/>
    </source>
</evidence>
<organism evidence="2 3">
    <name type="scientific">Demequina sediminis</name>
    <dbReference type="NCBI Taxonomy" id="1930058"/>
    <lineage>
        <taxon>Bacteria</taxon>
        <taxon>Bacillati</taxon>
        <taxon>Actinomycetota</taxon>
        <taxon>Actinomycetes</taxon>
        <taxon>Micrococcales</taxon>
        <taxon>Demequinaceae</taxon>
        <taxon>Demequina</taxon>
    </lineage>
</organism>
<feature type="domain" description="HNH nuclease" evidence="1">
    <location>
        <begin position="188"/>
        <end position="238"/>
    </location>
</feature>
<gene>
    <name evidence="2" type="ORF">Lsed01_01643</name>
</gene>
<accession>A0ABP9WH87</accession>